<feature type="region of interest" description="Disordered" evidence="1">
    <location>
        <begin position="361"/>
        <end position="407"/>
    </location>
</feature>
<dbReference type="Proteomes" id="UP000287701">
    <property type="component" value="Chromosome"/>
</dbReference>
<dbReference type="OrthoDB" id="9779344at2"/>
<reference evidence="3 4" key="1">
    <citation type="submission" date="2019-01" db="EMBL/GenBank/DDBJ databases">
        <title>Whole Genome of Ornithobacterium rhinotracheale FARPER-174b.</title>
        <authorList>
            <person name="Tataje-Lavanda L.A."/>
            <person name="Montalvan A."/>
            <person name="Montesinos R."/>
            <person name="Zimic M."/>
            <person name="Fernandez-Sanchez M."/>
            <person name="Fernandez-Diaz M."/>
        </authorList>
    </citation>
    <scope>NUCLEOTIDE SEQUENCE [LARGE SCALE GENOMIC DNA]</scope>
    <source>
        <strain evidence="3 4">FARPER-174b</strain>
    </source>
</reference>
<dbReference type="EMBL" id="CP035107">
    <property type="protein sequence ID" value="QAR31687.1"/>
    <property type="molecule type" value="Genomic_DNA"/>
</dbReference>
<gene>
    <name evidence="3" type="ORF">EQP59_10225</name>
</gene>
<evidence type="ECO:0000256" key="1">
    <source>
        <dbReference type="SAM" id="MobiDB-lite"/>
    </source>
</evidence>
<name>A0A410JU14_ORNRH</name>
<dbReference type="PANTHER" id="PTHR43830">
    <property type="entry name" value="PROTEIN PSP1"/>
    <property type="match status" value="1"/>
</dbReference>
<accession>A0A410JU14</accession>
<organism evidence="3 4">
    <name type="scientific">Ornithobacterium rhinotracheale</name>
    <dbReference type="NCBI Taxonomy" id="28251"/>
    <lineage>
        <taxon>Bacteria</taxon>
        <taxon>Pseudomonadati</taxon>
        <taxon>Bacteroidota</taxon>
        <taxon>Flavobacteriia</taxon>
        <taxon>Flavobacteriales</taxon>
        <taxon>Weeksellaceae</taxon>
        <taxon>Ornithobacterium</taxon>
    </lineage>
</organism>
<feature type="compositionally biased region" description="Basic residues" evidence="1">
    <location>
        <begin position="387"/>
        <end position="401"/>
    </location>
</feature>
<dbReference type="InterPro" id="IPR007557">
    <property type="entry name" value="PSP1_C"/>
</dbReference>
<feature type="domain" description="PSP1 C-terminal" evidence="2">
    <location>
        <begin position="113"/>
        <end position="198"/>
    </location>
</feature>
<protein>
    <recommendedName>
        <fullName evidence="2">PSP1 C-terminal domain-containing protein</fullName>
    </recommendedName>
</protein>
<dbReference type="PANTHER" id="PTHR43830:SF3">
    <property type="entry name" value="PROTEIN PSP1"/>
    <property type="match status" value="1"/>
</dbReference>
<dbReference type="InterPro" id="IPR047767">
    <property type="entry name" value="PSP1-like"/>
</dbReference>
<sequence length="407" mass="46325">MTCSGCNTSQGLPKGCKNNGGCGTDGCDKLSVFDWLSNMHQPAEELVCHIVEIRFKNERKEFYNNIDRLPLKVGDIVAVEANPGHDVGMVSMAGELVKAQLKHKKVNQTEDLPKVYRFANQKDIDVWQECREKEHAIMIEARRISRGIGLEMKISDVEYQGDGTKATFYYTSENRVDFRQLIREFATAFKCRIEMRQIGYRQEAAKLGGIGSCGRELCCSTWLTDFRSVSTAAARYQQLSINPQKIAGQCGKLKCCLNYELDSYLDALKDFPKYDAVLKSKGGDIACVKIDVFKREIWLSYTKSENVTWYKFSVEQVNEFLAQNKRGETLASLEDLNKQFNQTEDSLFGSGLLEANELNRFEEKKNRRRRNKAKGGAQQPQNANKKGAGKKQSRKKRKKPNQNRNEN</sequence>
<dbReference type="Pfam" id="PF04468">
    <property type="entry name" value="PSP1"/>
    <property type="match status" value="1"/>
</dbReference>
<evidence type="ECO:0000313" key="3">
    <source>
        <dbReference type="EMBL" id="QAR31687.1"/>
    </source>
</evidence>
<dbReference type="NCBIfam" id="NF041131">
    <property type="entry name" value="RicT_YaaT_fam"/>
    <property type="match status" value="1"/>
</dbReference>
<evidence type="ECO:0000259" key="2">
    <source>
        <dbReference type="PROSITE" id="PS51411"/>
    </source>
</evidence>
<evidence type="ECO:0000313" key="4">
    <source>
        <dbReference type="Proteomes" id="UP000287701"/>
    </source>
</evidence>
<proteinExistence type="predicted"/>
<dbReference type="RefSeq" id="WP_128502127.1">
    <property type="nucleotide sequence ID" value="NZ_CP035107.1"/>
</dbReference>
<dbReference type="AlphaFoldDB" id="A0A410JU14"/>
<dbReference type="GO" id="GO:0005737">
    <property type="term" value="C:cytoplasm"/>
    <property type="evidence" value="ECO:0007669"/>
    <property type="project" value="TreeGrafter"/>
</dbReference>
<dbReference type="PROSITE" id="PS51411">
    <property type="entry name" value="PSP1_C"/>
    <property type="match status" value="1"/>
</dbReference>